<keyword evidence="8" id="KW-0547">Nucleotide-binding</keyword>
<dbReference type="InterPro" id="IPR036890">
    <property type="entry name" value="HATPase_C_sf"/>
</dbReference>
<accession>A0A4T9THF1</accession>
<evidence type="ECO:0000256" key="8">
    <source>
        <dbReference type="ARBA" id="ARBA00022741"/>
    </source>
</evidence>
<protein>
    <recommendedName>
        <fullName evidence="3">histidine kinase</fullName>
        <ecNumber evidence="3">2.7.13.3</ecNumber>
    </recommendedName>
</protein>
<dbReference type="Gene3D" id="1.10.287.130">
    <property type="match status" value="1"/>
</dbReference>
<feature type="domain" description="Histidine kinase" evidence="13">
    <location>
        <begin position="337"/>
        <end position="562"/>
    </location>
</feature>
<evidence type="ECO:0000313" key="16">
    <source>
        <dbReference type="Proteomes" id="UP000309454"/>
    </source>
</evidence>
<dbReference type="OrthoDB" id="9786919at2"/>
<dbReference type="EC" id="2.7.13.3" evidence="3"/>
<gene>
    <name evidence="15" type="ORF">E5982_07195</name>
</gene>
<name>A0A4T9THF1_9ACTN</name>
<evidence type="ECO:0000259" key="14">
    <source>
        <dbReference type="PROSITE" id="PS50885"/>
    </source>
</evidence>
<dbReference type="InterPro" id="IPR003661">
    <property type="entry name" value="HisK_dim/P_dom"/>
</dbReference>
<feature type="domain" description="HAMP" evidence="14">
    <location>
        <begin position="270"/>
        <end position="322"/>
    </location>
</feature>
<dbReference type="SUPFAM" id="SSF47384">
    <property type="entry name" value="Homodimeric domain of signal transducing histidine kinase"/>
    <property type="match status" value="1"/>
</dbReference>
<dbReference type="Proteomes" id="UP000309454">
    <property type="component" value="Unassembled WGS sequence"/>
</dbReference>
<dbReference type="Pfam" id="PF02518">
    <property type="entry name" value="HATPase_c"/>
    <property type="match status" value="1"/>
</dbReference>
<dbReference type="CDD" id="cd06225">
    <property type="entry name" value="HAMP"/>
    <property type="match status" value="1"/>
</dbReference>
<dbReference type="SMART" id="SM00387">
    <property type="entry name" value="HATPase_c"/>
    <property type="match status" value="1"/>
</dbReference>
<dbReference type="PANTHER" id="PTHR44936">
    <property type="entry name" value="SENSOR PROTEIN CREC"/>
    <property type="match status" value="1"/>
</dbReference>
<reference evidence="15 16" key="1">
    <citation type="submission" date="2019-04" db="EMBL/GenBank/DDBJ databases">
        <title>Microbes associate with the intestines of laboratory mice.</title>
        <authorList>
            <person name="Navarre W."/>
            <person name="Wong E."/>
            <person name="Huang K.C."/>
            <person name="Tropini C."/>
            <person name="Ng K."/>
            <person name="Yu B."/>
        </authorList>
    </citation>
    <scope>NUCLEOTIDE SEQUENCE [LARGE SCALE GENOMIC DNA]</scope>
    <source>
        <strain evidence="15 16">NM48_B13</strain>
    </source>
</reference>
<evidence type="ECO:0000256" key="7">
    <source>
        <dbReference type="ARBA" id="ARBA00022692"/>
    </source>
</evidence>
<dbReference type="SMART" id="SM00304">
    <property type="entry name" value="HAMP"/>
    <property type="match status" value="1"/>
</dbReference>
<keyword evidence="7 12" id="KW-0812">Transmembrane</keyword>
<dbReference type="PROSITE" id="PS50109">
    <property type="entry name" value="HIS_KIN"/>
    <property type="match status" value="1"/>
</dbReference>
<evidence type="ECO:0000256" key="2">
    <source>
        <dbReference type="ARBA" id="ARBA00004651"/>
    </source>
</evidence>
<dbReference type="Gene3D" id="6.10.340.10">
    <property type="match status" value="1"/>
</dbReference>
<keyword evidence="6" id="KW-0808">Transferase</keyword>
<keyword evidence="4" id="KW-1003">Cell membrane</keyword>
<dbReference type="InterPro" id="IPR003594">
    <property type="entry name" value="HATPase_dom"/>
</dbReference>
<dbReference type="PANTHER" id="PTHR44936:SF10">
    <property type="entry name" value="SENSOR PROTEIN RSTB"/>
    <property type="match status" value="1"/>
</dbReference>
<keyword evidence="10" id="KW-0067">ATP-binding</keyword>
<keyword evidence="9 15" id="KW-0418">Kinase</keyword>
<evidence type="ECO:0000256" key="9">
    <source>
        <dbReference type="ARBA" id="ARBA00022777"/>
    </source>
</evidence>
<dbReference type="CDD" id="cd00082">
    <property type="entry name" value="HisKA"/>
    <property type="match status" value="1"/>
</dbReference>
<dbReference type="Pfam" id="PF00672">
    <property type="entry name" value="HAMP"/>
    <property type="match status" value="1"/>
</dbReference>
<evidence type="ECO:0000256" key="12">
    <source>
        <dbReference type="SAM" id="Phobius"/>
    </source>
</evidence>
<dbReference type="GO" id="GO:0005886">
    <property type="term" value="C:plasma membrane"/>
    <property type="evidence" value="ECO:0007669"/>
    <property type="project" value="UniProtKB-SubCell"/>
</dbReference>
<evidence type="ECO:0000256" key="10">
    <source>
        <dbReference type="ARBA" id="ARBA00022840"/>
    </source>
</evidence>
<feature type="transmembrane region" description="Helical" evidence="12">
    <location>
        <begin position="248"/>
        <end position="268"/>
    </location>
</feature>
<evidence type="ECO:0000256" key="5">
    <source>
        <dbReference type="ARBA" id="ARBA00022553"/>
    </source>
</evidence>
<proteinExistence type="predicted"/>
<dbReference type="PROSITE" id="PS50885">
    <property type="entry name" value="HAMP"/>
    <property type="match status" value="1"/>
</dbReference>
<dbReference type="GO" id="GO:0005524">
    <property type="term" value="F:ATP binding"/>
    <property type="evidence" value="ECO:0007669"/>
    <property type="project" value="UniProtKB-KW"/>
</dbReference>
<dbReference type="InterPro" id="IPR003660">
    <property type="entry name" value="HAMP_dom"/>
</dbReference>
<dbReference type="InterPro" id="IPR005467">
    <property type="entry name" value="His_kinase_dom"/>
</dbReference>
<evidence type="ECO:0000256" key="4">
    <source>
        <dbReference type="ARBA" id="ARBA00022475"/>
    </source>
</evidence>
<evidence type="ECO:0000313" key="15">
    <source>
        <dbReference type="EMBL" id="TJW10324.1"/>
    </source>
</evidence>
<dbReference type="Gene3D" id="3.30.565.10">
    <property type="entry name" value="Histidine kinase-like ATPase, C-terminal domain"/>
    <property type="match status" value="1"/>
</dbReference>
<dbReference type="SUPFAM" id="SSF158472">
    <property type="entry name" value="HAMP domain-like"/>
    <property type="match status" value="1"/>
</dbReference>
<dbReference type="EMBL" id="SSTM01000004">
    <property type="protein sequence ID" value="TJW10324.1"/>
    <property type="molecule type" value="Genomic_DNA"/>
</dbReference>
<keyword evidence="12" id="KW-0472">Membrane</keyword>
<evidence type="ECO:0000256" key="6">
    <source>
        <dbReference type="ARBA" id="ARBA00022679"/>
    </source>
</evidence>
<evidence type="ECO:0000259" key="13">
    <source>
        <dbReference type="PROSITE" id="PS50109"/>
    </source>
</evidence>
<sequence>MPLLRGICPAHRRCIMTQSTPPPSLGAKLRRKVTLRKAFTGYMVVALAASVALSFATLFALSRALQTIYDDSYNDTYTYLYDPANQALVPAKTINISLDEESFLPVCIPVSDGGQDATPISDIRSMDGPVTIYGANSHFFSDGENSATDSTGSSVELFPWDPEETRSAMKSYYQHDWEQFVAALKADPDGLAARGYTAALGAMPETAAQAQQLFQEKFGPLAAPFDYFPTSMYTGADIDLRNHLEKGAYVLVVLWFALCFAAAANLFYRRRLAKPVALLEGAADSIAQQDLDFSVAYGRHDEMGKLTESFETMRQSLERSQRQLWQTAEDRKRLNTAFAHDLRTPLVVLQGRLEILAQRADSGTLQPEELVSTCATLLAQVQRLESYVETMSTLQRLDDRPVNRASVSIAALMSELQAMGDELAKEGPARVTVIASPRCPLLASDEGRRRAVASIDLPLVLEVAENLVTNGLRHANGQVTVEVEVTADGPLLKLRVEDDGPGFSAEALAHGREPFFSEGEGPGHFGAGLSIADMLCQKHDGCLALANRPEGGARATATFATA</sequence>
<organism evidence="15 16">
    <name type="scientific">Parvibacter caecicola</name>
    <dbReference type="NCBI Taxonomy" id="747645"/>
    <lineage>
        <taxon>Bacteria</taxon>
        <taxon>Bacillati</taxon>
        <taxon>Actinomycetota</taxon>
        <taxon>Coriobacteriia</taxon>
        <taxon>Coriobacteriales</taxon>
        <taxon>Coriobacteriaceae</taxon>
        <taxon>Parvibacter</taxon>
    </lineage>
</organism>
<comment type="caution">
    <text evidence="15">The sequence shown here is derived from an EMBL/GenBank/DDBJ whole genome shotgun (WGS) entry which is preliminary data.</text>
</comment>
<keyword evidence="11 12" id="KW-1133">Transmembrane helix</keyword>
<dbReference type="SMART" id="SM00388">
    <property type="entry name" value="HisKA"/>
    <property type="match status" value="1"/>
</dbReference>
<feature type="transmembrane region" description="Helical" evidence="12">
    <location>
        <begin position="39"/>
        <end position="61"/>
    </location>
</feature>
<dbReference type="AlphaFoldDB" id="A0A4T9THF1"/>
<keyword evidence="5" id="KW-0597">Phosphoprotein</keyword>
<dbReference type="GO" id="GO:0000155">
    <property type="term" value="F:phosphorelay sensor kinase activity"/>
    <property type="evidence" value="ECO:0007669"/>
    <property type="project" value="InterPro"/>
</dbReference>
<dbReference type="InterPro" id="IPR036097">
    <property type="entry name" value="HisK_dim/P_sf"/>
</dbReference>
<evidence type="ECO:0000256" key="3">
    <source>
        <dbReference type="ARBA" id="ARBA00012438"/>
    </source>
</evidence>
<dbReference type="Pfam" id="PF00512">
    <property type="entry name" value="HisKA"/>
    <property type="match status" value="1"/>
</dbReference>
<evidence type="ECO:0000256" key="1">
    <source>
        <dbReference type="ARBA" id="ARBA00000085"/>
    </source>
</evidence>
<evidence type="ECO:0000256" key="11">
    <source>
        <dbReference type="ARBA" id="ARBA00022989"/>
    </source>
</evidence>
<keyword evidence="16" id="KW-1185">Reference proteome</keyword>
<dbReference type="SUPFAM" id="SSF55874">
    <property type="entry name" value="ATPase domain of HSP90 chaperone/DNA topoisomerase II/histidine kinase"/>
    <property type="match status" value="1"/>
</dbReference>
<dbReference type="InterPro" id="IPR050980">
    <property type="entry name" value="2C_sensor_his_kinase"/>
</dbReference>
<comment type="catalytic activity">
    <reaction evidence="1">
        <text>ATP + protein L-histidine = ADP + protein N-phospho-L-histidine.</text>
        <dbReference type="EC" id="2.7.13.3"/>
    </reaction>
</comment>
<comment type="subcellular location">
    <subcellularLocation>
        <location evidence="2">Cell membrane</location>
        <topology evidence="2">Multi-pass membrane protein</topology>
    </subcellularLocation>
</comment>